<accession>A0A6A6E687</accession>
<protein>
    <submittedName>
        <fullName evidence="1">HAD-like protein</fullName>
    </submittedName>
</protein>
<dbReference type="OrthoDB" id="1694274at2759"/>
<dbReference type="Proteomes" id="UP000800200">
    <property type="component" value="Unassembled WGS sequence"/>
</dbReference>
<dbReference type="PANTHER" id="PTHR47829:SF1">
    <property type="entry name" value="HAD FAMILY PHOSPHATASE"/>
    <property type="match status" value="1"/>
</dbReference>
<dbReference type="PANTHER" id="PTHR47829">
    <property type="entry name" value="HYDROLASE, PUTATIVE (AFU_ORTHOLOGUE AFUA_1G12880)-RELATED"/>
    <property type="match status" value="1"/>
</dbReference>
<organism evidence="1 2">
    <name type="scientific">Zopfia rhizophila CBS 207.26</name>
    <dbReference type="NCBI Taxonomy" id="1314779"/>
    <lineage>
        <taxon>Eukaryota</taxon>
        <taxon>Fungi</taxon>
        <taxon>Dikarya</taxon>
        <taxon>Ascomycota</taxon>
        <taxon>Pezizomycotina</taxon>
        <taxon>Dothideomycetes</taxon>
        <taxon>Dothideomycetes incertae sedis</taxon>
        <taxon>Zopfiaceae</taxon>
        <taxon>Zopfia</taxon>
    </lineage>
</organism>
<name>A0A6A6E687_9PEZI</name>
<dbReference type="SUPFAM" id="SSF56784">
    <property type="entry name" value="HAD-like"/>
    <property type="match status" value="1"/>
</dbReference>
<sequence>MSSQPPPKALLFDIGGVCVVSPFQAILDYEIENNIPIGWVNFAIQKGPHNGAWQLVERGECDLNDDWFRAFKAQLSVPEHWAEFWTKQSVKKSAGKGPPVSQATVDKIPPVPDIDATKMFWRMMRISRTPDPWMYPALKKLRESGKFVLGALSNTVAFPIGIEDDRGILFTKGLIHPPAPSPYANDSTEIADCFDIYISSAHVGMRKPDPKAYELAVRELDKISRDRGKGGVTAEDVLFLDDIGINLKWAKKSGLRTIKVDLGKTKDAVRALEMQVGIKLLDEKARL</sequence>
<dbReference type="SFLD" id="SFLDS00003">
    <property type="entry name" value="Haloacid_Dehalogenase"/>
    <property type="match status" value="1"/>
</dbReference>
<dbReference type="Gene3D" id="3.40.50.1000">
    <property type="entry name" value="HAD superfamily/HAD-like"/>
    <property type="match status" value="1"/>
</dbReference>
<dbReference type="SFLD" id="SFLDG01129">
    <property type="entry name" value="C1.5:_HAD__Beta-PGM__Phosphata"/>
    <property type="match status" value="1"/>
</dbReference>
<evidence type="ECO:0000313" key="1">
    <source>
        <dbReference type="EMBL" id="KAF2185690.1"/>
    </source>
</evidence>
<dbReference type="InterPro" id="IPR052898">
    <property type="entry name" value="ACAD10-like"/>
</dbReference>
<dbReference type="InterPro" id="IPR023198">
    <property type="entry name" value="PGP-like_dom2"/>
</dbReference>
<keyword evidence="2" id="KW-1185">Reference proteome</keyword>
<dbReference type="AlphaFoldDB" id="A0A6A6E687"/>
<dbReference type="InterPro" id="IPR036412">
    <property type="entry name" value="HAD-like_sf"/>
</dbReference>
<dbReference type="EMBL" id="ML994632">
    <property type="protein sequence ID" value="KAF2185690.1"/>
    <property type="molecule type" value="Genomic_DNA"/>
</dbReference>
<reference evidence="1" key="1">
    <citation type="journal article" date="2020" name="Stud. Mycol.">
        <title>101 Dothideomycetes genomes: a test case for predicting lifestyles and emergence of pathogens.</title>
        <authorList>
            <person name="Haridas S."/>
            <person name="Albert R."/>
            <person name="Binder M."/>
            <person name="Bloem J."/>
            <person name="Labutti K."/>
            <person name="Salamov A."/>
            <person name="Andreopoulos B."/>
            <person name="Baker S."/>
            <person name="Barry K."/>
            <person name="Bills G."/>
            <person name="Bluhm B."/>
            <person name="Cannon C."/>
            <person name="Castanera R."/>
            <person name="Culley D."/>
            <person name="Daum C."/>
            <person name="Ezra D."/>
            <person name="Gonzalez J."/>
            <person name="Henrissat B."/>
            <person name="Kuo A."/>
            <person name="Liang C."/>
            <person name="Lipzen A."/>
            <person name="Lutzoni F."/>
            <person name="Magnuson J."/>
            <person name="Mondo S."/>
            <person name="Nolan M."/>
            <person name="Ohm R."/>
            <person name="Pangilinan J."/>
            <person name="Park H.-J."/>
            <person name="Ramirez L."/>
            <person name="Alfaro M."/>
            <person name="Sun H."/>
            <person name="Tritt A."/>
            <person name="Yoshinaga Y."/>
            <person name="Zwiers L.-H."/>
            <person name="Turgeon B."/>
            <person name="Goodwin S."/>
            <person name="Spatafora J."/>
            <person name="Crous P."/>
            <person name="Grigoriev I."/>
        </authorList>
    </citation>
    <scope>NUCLEOTIDE SEQUENCE</scope>
    <source>
        <strain evidence="1">CBS 207.26</strain>
    </source>
</reference>
<proteinExistence type="predicted"/>
<dbReference type="InterPro" id="IPR023214">
    <property type="entry name" value="HAD_sf"/>
</dbReference>
<evidence type="ECO:0000313" key="2">
    <source>
        <dbReference type="Proteomes" id="UP000800200"/>
    </source>
</evidence>
<dbReference type="Gene3D" id="1.10.150.240">
    <property type="entry name" value="Putative phosphatase, domain 2"/>
    <property type="match status" value="1"/>
</dbReference>
<gene>
    <name evidence="1" type="ORF">K469DRAFT_574977</name>
</gene>